<evidence type="ECO:0000313" key="1">
    <source>
        <dbReference type="EMBL" id="RYN98399.1"/>
    </source>
</evidence>
<dbReference type="Proteomes" id="UP000293195">
    <property type="component" value="Unassembled WGS sequence"/>
</dbReference>
<sequence length="45" mass="5113">MSRGGVMLYHVWGYRASIEQRSGRVVEGFSQVAEEADMDGYRVTM</sequence>
<proteinExistence type="predicted"/>
<gene>
    <name evidence="1" type="ORF">AA0119_g7174</name>
</gene>
<dbReference type="EMBL" id="PDXF01000026">
    <property type="protein sequence ID" value="RYN98399.1"/>
    <property type="molecule type" value="Genomic_DNA"/>
</dbReference>
<comment type="caution">
    <text evidence="1">The sequence shown here is derived from an EMBL/GenBank/DDBJ whole genome shotgun (WGS) entry which is preliminary data.</text>
</comment>
<organism evidence="1 2">
    <name type="scientific">Alternaria tenuissima</name>
    <dbReference type="NCBI Taxonomy" id="119927"/>
    <lineage>
        <taxon>Eukaryota</taxon>
        <taxon>Fungi</taxon>
        <taxon>Dikarya</taxon>
        <taxon>Ascomycota</taxon>
        <taxon>Pezizomycotina</taxon>
        <taxon>Dothideomycetes</taxon>
        <taxon>Pleosporomycetidae</taxon>
        <taxon>Pleosporales</taxon>
        <taxon>Pleosporineae</taxon>
        <taxon>Pleosporaceae</taxon>
        <taxon>Alternaria</taxon>
        <taxon>Alternaria sect. Alternaria</taxon>
        <taxon>Alternaria alternata complex</taxon>
    </lineage>
</organism>
<name>A0ABY0G6E4_9PLEO</name>
<protein>
    <submittedName>
        <fullName evidence="1">Uncharacterized protein</fullName>
    </submittedName>
</protein>
<evidence type="ECO:0000313" key="2">
    <source>
        <dbReference type="Proteomes" id="UP000293195"/>
    </source>
</evidence>
<keyword evidence="2" id="KW-1185">Reference proteome</keyword>
<accession>A0ABY0G6E4</accession>
<reference evidence="2" key="1">
    <citation type="journal article" date="2019" name="bioRxiv">
        <title>Genomics, evolutionary history and diagnostics of the Alternaria alternata species group including apple and Asian pear pathotypes.</title>
        <authorList>
            <person name="Armitage A.D."/>
            <person name="Cockerton H.M."/>
            <person name="Sreenivasaprasad S."/>
            <person name="Woodhall J.W."/>
            <person name="Lane C.R."/>
            <person name="Harrison R.J."/>
            <person name="Clarkson J.P."/>
        </authorList>
    </citation>
    <scope>NUCLEOTIDE SEQUENCE [LARGE SCALE GENOMIC DNA]</scope>
    <source>
        <strain evidence="2">FERA 635</strain>
    </source>
</reference>